<protein>
    <submittedName>
        <fullName evidence="2">Uncharacterized protein</fullName>
    </submittedName>
</protein>
<feature type="compositionally biased region" description="Polar residues" evidence="1">
    <location>
        <begin position="12"/>
        <end position="29"/>
    </location>
</feature>
<dbReference type="Proteomes" id="UP000026961">
    <property type="component" value="Chromosome 1"/>
</dbReference>
<dbReference type="AlphaFoldDB" id="A0A0D9Y836"/>
<proteinExistence type="predicted"/>
<dbReference type="HOGENOM" id="CLU_1799541_0_0_1"/>
<evidence type="ECO:0000313" key="3">
    <source>
        <dbReference type="Proteomes" id="UP000026961"/>
    </source>
</evidence>
<feature type="region of interest" description="Disordered" evidence="1">
    <location>
        <begin position="1"/>
        <end position="78"/>
    </location>
</feature>
<reference evidence="2" key="3">
    <citation type="submission" date="2018-05" db="EMBL/GenBank/DDBJ databases">
        <title>OgluRS3 (Oryza glumaepatula Reference Sequence Version 3).</title>
        <authorList>
            <person name="Zhang J."/>
            <person name="Kudrna D."/>
            <person name="Lee S."/>
            <person name="Talag J."/>
            <person name="Welchert J."/>
            <person name="Wing R.A."/>
        </authorList>
    </citation>
    <scope>NUCLEOTIDE SEQUENCE [LARGE SCALE GENOMIC DNA]</scope>
</reference>
<accession>A0A0D9Y836</accession>
<reference evidence="2" key="1">
    <citation type="submission" date="2013-08" db="EMBL/GenBank/DDBJ databases">
        <title>Oryza genome evolution.</title>
        <authorList>
            <person name="Wing R.A."/>
            <person name="Panaud O."/>
            <person name="Oliveira A.C."/>
        </authorList>
    </citation>
    <scope>NUCLEOTIDE SEQUENCE</scope>
</reference>
<sequence length="165" mass="18075">MDSEDMGRSMGWLSNTIDQRISEQPQTNRRPNDDRSTAAERRQRSKRRRQEGAGGQGAGVCQGRGRGLRHGWGRRRERPCSAGAATIGLRWLLAGDVARCGFGRRRGASSTHAWRPGARRRMGAASGGSAVLGKEGRDDDRQGIYKIVGFDKNSKLTLKNGLNQG</sequence>
<keyword evidence="3" id="KW-1185">Reference proteome</keyword>
<evidence type="ECO:0000256" key="1">
    <source>
        <dbReference type="SAM" id="MobiDB-lite"/>
    </source>
</evidence>
<feature type="compositionally biased region" description="Gly residues" evidence="1">
    <location>
        <begin position="52"/>
        <end position="65"/>
    </location>
</feature>
<feature type="compositionally biased region" description="Basic residues" evidence="1">
    <location>
        <begin position="66"/>
        <end position="77"/>
    </location>
</feature>
<name>A0A0D9Y836_9ORYZ</name>
<reference evidence="2" key="2">
    <citation type="submission" date="2015-04" db="UniProtKB">
        <authorList>
            <consortium name="EnsemblPlants"/>
        </authorList>
    </citation>
    <scope>IDENTIFICATION</scope>
</reference>
<feature type="compositionally biased region" description="Basic and acidic residues" evidence="1">
    <location>
        <begin position="30"/>
        <end position="42"/>
    </location>
</feature>
<evidence type="ECO:0000313" key="2">
    <source>
        <dbReference type="EnsemblPlants" id="OGLUM01G16530.1"/>
    </source>
</evidence>
<dbReference type="EnsemblPlants" id="OGLUM01G16530.1">
    <property type="protein sequence ID" value="OGLUM01G16530.1"/>
    <property type="gene ID" value="OGLUM01G16530"/>
</dbReference>
<organism evidence="2">
    <name type="scientific">Oryza glumipatula</name>
    <dbReference type="NCBI Taxonomy" id="40148"/>
    <lineage>
        <taxon>Eukaryota</taxon>
        <taxon>Viridiplantae</taxon>
        <taxon>Streptophyta</taxon>
        <taxon>Embryophyta</taxon>
        <taxon>Tracheophyta</taxon>
        <taxon>Spermatophyta</taxon>
        <taxon>Magnoliopsida</taxon>
        <taxon>Liliopsida</taxon>
        <taxon>Poales</taxon>
        <taxon>Poaceae</taxon>
        <taxon>BOP clade</taxon>
        <taxon>Oryzoideae</taxon>
        <taxon>Oryzeae</taxon>
        <taxon>Oryzinae</taxon>
        <taxon>Oryza</taxon>
    </lineage>
</organism>
<dbReference type="Gramene" id="OGLUM01G16530.1">
    <property type="protein sequence ID" value="OGLUM01G16530.1"/>
    <property type="gene ID" value="OGLUM01G16530"/>
</dbReference>